<evidence type="ECO:0000256" key="1">
    <source>
        <dbReference type="SAM" id="MobiDB-lite"/>
    </source>
</evidence>
<evidence type="ECO:0000313" key="3">
    <source>
        <dbReference type="Proteomes" id="UP000766486"/>
    </source>
</evidence>
<sequence>MSGQENHNYGPLCGGDEFPGQVPGPRHGAGPVSKFKNIACTSLTDQINGLLIVVDSQDAKVLPPQGTQTYDNCVKLDGEYTAQVNGLIVGVNGGCPERTPSWPGMAAAWTGCKTVERMPTGVVEGNYVRSPMKLDVNDNHTIQINGGLVMGVKNGRIPVPQVRPC</sequence>
<comment type="caution">
    <text evidence="2">The sequence shown here is derived from an EMBL/GenBank/DDBJ whole genome shotgun (WGS) entry which is preliminary data.</text>
</comment>
<proteinExistence type="predicted"/>
<feature type="region of interest" description="Disordered" evidence="1">
    <location>
        <begin position="1"/>
        <end position="28"/>
    </location>
</feature>
<reference evidence="2 3" key="1">
    <citation type="submission" date="2019-06" db="EMBL/GenBank/DDBJ databases">
        <authorList>
            <person name="Broberg M."/>
        </authorList>
    </citation>
    <scope>NUCLEOTIDE SEQUENCE [LARGE SCALE GENOMIC DNA]</scope>
</reference>
<dbReference type="Proteomes" id="UP000766486">
    <property type="component" value="Unassembled WGS sequence"/>
</dbReference>
<organism evidence="2 3">
    <name type="scientific">Bionectria ochroleuca</name>
    <name type="common">Gliocladium roseum</name>
    <dbReference type="NCBI Taxonomy" id="29856"/>
    <lineage>
        <taxon>Eukaryota</taxon>
        <taxon>Fungi</taxon>
        <taxon>Dikarya</taxon>
        <taxon>Ascomycota</taxon>
        <taxon>Pezizomycotina</taxon>
        <taxon>Sordariomycetes</taxon>
        <taxon>Hypocreomycetidae</taxon>
        <taxon>Hypocreales</taxon>
        <taxon>Bionectriaceae</taxon>
        <taxon>Clonostachys</taxon>
    </lineage>
</organism>
<evidence type="ECO:0000313" key="2">
    <source>
        <dbReference type="EMBL" id="VUC35564.1"/>
    </source>
</evidence>
<name>A0ABY6V015_BIOOC</name>
<keyword evidence="3" id="KW-1185">Reference proteome</keyword>
<dbReference type="EMBL" id="CABFNS010000915">
    <property type="protein sequence ID" value="VUC35564.1"/>
    <property type="molecule type" value="Genomic_DNA"/>
</dbReference>
<gene>
    <name evidence="2" type="ORF">CLO192961_LOCUS421968</name>
</gene>
<protein>
    <submittedName>
        <fullName evidence="2">Uncharacterized protein</fullName>
    </submittedName>
</protein>
<accession>A0ABY6V015</accession>